<dbReference type="Gene3D" id="3.40.50.2000">
    <property type="entry name" value="Glycogen Phosphorylase B"/>
    <property type="match status" value="2"/>
</dbReference>
<gene>
    <name evidence="5" type="ORF">HDA36_003934</name>
</gene>
<feature type="domain" description="Glycosyl transferase family 1" evidence="3">
    <location>
        <begin position="176"/>
        <end position="334"/>
    </location>
</feature>
<proteinExistence type="predicted"/>
<evidence type="ECO:0000259" key="4">
    <source>
        <dbReference type="Pfam" id="PF13439"/>
    </source>
</evidence>
<protein>
    <submittedName>
        <fullName evidence="5">Glycosyltransferase involved in cell wall biosynthesis</fullName>
    </submittedName>
</protein>
<dbReference type="SUPFAM" id="SSF53756">
    <property type="entry name" value="UDP-Glycosyltransferase/glycogen phosphorylase"/>
    <property type="match status" value="1"/>
</dbReference>
<keyword evidence="2 5" id="KW-0808">Transferase</keyword>
<dbReference type="AlphaFoldDB" id="A0A7W8QNW2"/>
<name>A0A7W8QNW2_9ACTN</name>
<dbReference type="PANTHER" id="PTHR46401:SF2">
    <property type="entry name" value="GLYCOSYLTRANSFERASE WBBK-RELATED"/>
    <property type="match status" value="1"/>
</dbReference>
<sequence>MSAPVAVVLPAGVDDPAAPSGGNVYNRRVVRGLAEAGRPVREHLVPGEWPDPDPADRAELARALAACPDGSVVLADGLLACAAPDVVVPETGRLRIAVLVHLPLAEETGLAPAAAAGLEARERETLRAAAAVVATGPWAGRELAARYGLPADRVHVVPPGTDPAPPAPGTDGASGLLCVASLTPRKGHDLLVDALAGVADLPWECRCAGPVDRAPAFTAEVLGLAARHGLGRRVHLAGPLAGADLEAAYAAADLMVLPSRAETFGMAAAEALARGVPVLAAAAGALPETIGRAPGGDVPGLLVPPGDAPALAAALRRWLTDGALRHRLRRAARLRAAELAGWPETLARMAAALDAVAAAPHPAPPRKEGER</sequence>
<dbReference type="InterPro" id="IPR001296">
    <property type="entry name" value="Glyco_trans_1"/>
</dbReference>
<dbReference type="EMBL" id="JACHDB010000001">
    <property type="protein sequence ID" value="MBB5433850.1"/>
    <property type="molecule type" value="Genomic_DNA"/>
</dbReference>
<dbReference type="Pfam" id="PF00534">
    <property type="entry name" value="Glycos_transf_1"/>
    <property type="match status" value="1"/>
</dbReference>
<evidence type="ECO:0000256" key="1">
    <source>
        <dbReference type="ARBA" id="ARBA00022676"/>
    </source>
</evidence>
<organism evidence="5 6">
    <name type="scientific">Nocardiopsis composta</name>
    <dbReference type="NCBI Taxonomy" id="157465"/>
    <lineage>
        <taxon>Bacteria</taxon>
        <taxon>Bacillati</taxon>
        <taxon>Actinomycetota</taxon>
        <taxon>Actinomycetes</taxon>
        <taxon>Streptosporangiales</taxon>
        <taxon>Nocardiopsidaceae</taxon>
        <taxon>Nocardiopsis</taxon>
    </lineage>
</organism>
<evidence type="ECO:0000259" key="3">
    <source>
        <dbReference type="Pfam" id="PF00534"/>
    </source>
</evidence>
<dbReference type="InterPro" id="IPR028098">
    <property type="entry name" value="Glyco_trans_4-like_N"/>
</dbReference>
<dbReference type="PANTHER" id="PTHR46401">
    <property type="entry name" value="GLYCOSYLTRANSFERASE WBBK-RELATED"/>
    <property type="match status" value="1"/>
</dbReference>
<feature type="domain" description="Glycosyltransferase subfamily 4-like N-terminal" evidence="4">
    <location>
        <begin position="92"/>
        <end position="163"/>
    </location>
</feature>
<evidence type="ECO:0000256" key="2">
    <source>
        <dbReference type="ARBA" id="ARBA00022679"/>
    </source>
</evidence>
<dbReference type="Proteomes" id="UP000572635">
    <property type="component" value="Unassembled WGS sequence"/>
</dbReference>
<dbReference type="CDD" id="cd03801">
    <property type="entry name" value="GT4_PimA-like"/>
    <property type="match status" value="1"/>
</dbReference>
<comment type="caution">
    <text evidence="5">The sequence shown here is derived from an EMBL/GenBank/DDBJ whole genome shotgun (WGS) entry which is preliminary data.</text>
</comment>
<evidence type="ECO:0000313" key="5">
    <source>
        <dbReference type="EMBL" id="MBB5433850.1"/>
    </source>
</evidence>
<dbReference type="GO" id="GO:0009103">
    <property type="term" value="P:lipopolysaccharide biosynthetic process"/>
    <property type="evidence" value="ECO:0007669"/>
    <property type="project" value="TreeGrafter"/>
</dbReference>
<keyword evidence="6" id="KW-1185">Reference proteome</keyword>
<dbReference type="Pfam" id="PF13439">
    <property type="entry name" value="Glyco_transf_4"/>
    <property type="match status" value="1"/>
</dbReference>
<keyword evidence="1" id="KW-0328">Glycosyltransferase</keyword>
<dbReference type="GO" id="GO:0016757">
    <property type="term" value="F:glycosyltransferase activity"/>
    <property type="evidence" value="ECO:0007669"/>
    <property type="project" value="UniProtKB-KW"/>
</dbReference>
<reference evidence="5 6" key="1">
    <citation type="submission" date="2020-08" db="EMBL/GenBank/DDBJ databases">
        <title>Sequencing the genomes of 1000 actinobacteria strains.</title>
        <authorList>
            <person name="Klenk H.-P."/>
        </authorList>
    </citation>
    <scope>NUCLEOTIDE SEQUENCE [LARGE SCALE GENOMIC DNA]</scope>
    <source>
        <strain evidence="5 6">DSM 44551</strain>
    </source>
</reference>
<dbReference type="RefSeq" id="WP_184393967.1">
    <property type="nucleotide sequence ID" value="NZ_BAAAJD010000017.1"/>
</dbReference>
<accession>A0A7W8QNW2</accession>
<evidence type="ECO:0000313" key="6">
    <source>
        <dbReference type="Proteomes" id="UP000572635"/>
    </source>
</evidence>